<evidence type="ECO:0000313" key="2">
    <source>
        <dbReference type="Proteomes" id="UP001501599"/>
    </source>
</evidence>
<dbReference type="InterPro" id="IPR032584">
    <property type="entry name" value="DUF4913"/>
</dbReference>
<keyword evidence="2" id="KW-1185">Reference proteome</keyword>
<accession>A0ABP5M8S4</accession>
<protein>
    <recommendedName>
        <fullName evidence="3">DUF4913 domain-containing protein</fullName>
    </recommendedName>
</protein>
<dbReference type="Pfam" id="PF16259">
    <property type="entry name" value="DUF4913"/>
    <property type="match status" value="1"/>
</dbReference>
<gene>
    <name evidence="1" type="ORF">GCM10009846_01370</name>
</gene>
<comment type="caution">
    <text evidence="1">The sequence shown here is derived from an EMBL/GenBank/DDBJ whole genome shotgun (WGS) entry which is preliminary data.</text>
</comment>
<evidence type="ECO:0008006" key="3">
    <source>
        <dbReference type="Google" id="ProtNLM"/>
    </source>
</evidence>
<dbReference type="RefSeq" id="WP_344339297.1">
    <property type="nucleotide sequence ID" value="NZ_BAAAQT010000001.1"/>
</dbReference>
<organism evidence="1 2">
    <name type="scientific">Agrococcus versicolor</name>
    <dbReference type="NCBI Taxonomy" id="501482"/>
    <lineage>
        <taxon>Bacteria</taxon>
        <taxon>Bacillati</taxon>
        <taxon>Actinomycetota</taxon>
        <taxon>Actinomycetes</taxon>
        <taxon>Micrococcales</taxon>
        <taxon>Microbacteriaceae</taxon>
        <taxon>Agrococcus</taxon>
    </lineage>
</organism>
<sequence>MSDDVDADLATGEVAAPETPQLIYGNCAEFFDGFLRRIYVRSINGRETHWSPRWWESAEAVYRIDAMWRAWESLRLDAALGGSTWLRDHMDYHMAVLTSSAGPFAHLDDRYGAKDGGLPHEAPPAGMFVDERAAA</sequence>
<evidence type="ECO:0000313" key="1">
    <source>
        <dbReference type="EMBL" id="GAA2170556.1"/>
    </source>
</evidence>
<dbReference type="EMBL" id="BAAAQT010000001">
    <property type="protein sequence ID" value="GAA2170556.1"/>
    <property type="molecule type" value="Genomic_DNA"/>
</dbReference>
<reference evidence="2" key="1">
    <citation type="journal article" date="2019" name="Int. J. Syst. Evol. Microbiol.">
        <title>The Global Catalogue of Microorganisms (GCM) 10K type strain sequencing project: providing services to taxonomists for standard genome sequencing and annotation.</title>
        <authorList>
            <consortium name="The Broad Institute Genomics Platform"/>
            <consortium name="The Broad Institute Genome Sequencing Center for Infectious Disease"/>
            <person name="Wu L."/>
            <person name="Ma J."/>
        </authorList>
    </citation>
    <scope>NUCLEOTIDE SEQUENCE [LARGE SCALE GENOMIC DNA]</scope>
    <source>
        <strain evidence="2">JCM 16026</strain>
    </source>
</reference>
<dbReference type="Proteomes" id="UP001501599">
    <property type="component" value="Unassembled WGS sequence"/>
</dbReference>
<proteinExistence type="predicted"/>
<name>A0ABP5M8S4_9MICO</name>